<keyword evidence="1" id="KW-0812">Transmembrane</keyword>
<protein>
    <submittedName>
        <fullName evidence="2">Uncharacterized protein</fullName>
    </submittedName>
</protein>
<dbReference type="Proteomes" id="UP000274346">
    <property type="component" value="Chromosome"/>
</dbReference>
<keyword evidence="1" id="KW-0472">Membrane</keyword>
<feature type="transmembrane region" description="Helical" evidence="1">
    <location>
        <begin position="49"/>
        <end position="69"/>
    </location>
</feature>
<evidence type="ECO:0000313" key="3">
    <source>
        <dbReference type="Proteomes" id="UP000274346"/>
    </source>
</evidence>
<reference evidence="2 3" key="1">
    <citation type="submission" date="2018-12" db="EMBL/GenBank/DDBJ databases">
        <authorList>
            <consortium name="Pathogen Informatics"/>
        </authorList>
    </citation>
    <scope>NUCLEOTIDE SEQUENCE [LARGE SCALE GENOMIC DNA]</scope>
    <source>
        <strain evidence="2 3">NCTC13098</strain>
    </source>
</reference>
<proteinExistence type="predicted"/>
<dbReference type="AlphaFoldDB" id="A0A3P8M1U1"/>
<organism evidence="2 3">
    <name type="scientific">Raoultella terrigena</name>
    <name type="common">Klebsiella terrigena</name>
    <dbReference type="NCBI Taxonomy" id="577"/>
    <lineage>
        <taxon>Bacteria</taxon>
        <taxon>Pseudomonadati</taxon>
        <taxon>Pseudomonadota</taxon>
        <taxon>Gammaproteobacteria</taxon>
        <taxon>Enterobacterales</taxon>
        <taxon>Enterobacteriaceae</taxon>
        <taxon>Klebsiella/Raoultella group</taxon>
        <taxon>Raoultella</taxon>
    </lineage>
</organism>
<name>A0A3P8M1U1_RAOTE</name>
<feature type="transmembrane region" description="Helical" evidence="1">
    <location>
        <begin position="21"/>
        <end position="43"/>
    </location>
</feature>
<evidence type="ECO:0000256" key="1">
    <source>
        <dbReference type="SAM" id="Phobius"/>
    </source>
</evidence>
<accession>A0A3P8M1U1</accession>
<dbReference type="KEGG" id="rtg:NCTC13098_02957"/>
<gene>
    <name evidence="2" type="ORF">NCTC13098_02957</name>
</gene>
<sequence>MPVYLDEVPAEAGKISRPVTLYWIAFLVFIVVTGIVLTLWQWMGERNGFSFWFAAIGLPFCIWGFLFSIRRIGYKAELNGHAGWNYECETLKASEISRGKRFAWILDSYIHSQAGRGVGSLLASIEQILPLMDTIKPRSGGIPIRHSRLNDFDYNPTALEDAVNKVAKRIGNTVEQLPETVKCWLMFECDTQSFAVKEDTLIHLLSLHLRREIYQLPVQGVRGVDYWLDQQWAKPSVLIVLTASLRLLPKQNDAEAITALVLCNRRSHHYPDAVKLHRPQKSTNETLTRNMAHSLRWAKTSAAKVTGVWVTGEDLTMFLAGIRPAKRMNWCLA</sequence>
<keyword evidence="1" id="KW-1133">Transmembrane helix</keyword>
<dbReference type="EMBL" id="LR131271">
    <property type="protein sequence ID" value="VDR26606.1"/>
    <property type="molecule type" value="Genomic_DNA"/>
</dbReference>
<evidence type="ECO:0000313" key="2">
    <source>
        <dbReference type="EMBL" id="VDR26606.1"/>
    </source>
</evidence>